<reference evidence="4 5" key="1">
    <citation type="submission" date="2017-08" db="EMBL/GenBank/DDBJ databases">
        <title>The complete genome sequence of Nocardiopsis gilva YIM 90087.</title>
        <authorList>
            <person name="Yin M."/>
            <person name="Tang S."/>
        </authorList>
    </citation>
    <scope>NUCLEOTIDE SEQUENCE [LARGE SCALE GENOMIC DNA]</scope>
    <source>
        <strain evidence="4 5">YIM 90087</strain>
    </source>
</reference>
<dbReference type="Pfam" id="PF00440">
    <property type="entry name" value="TetR_N"/>
    <property type="match status" value="1"/>
</dbReference>
<dbReference type="InterPro" id="IPR036271">
    <property type="entry name" value="Tet_transcr_reg_TetR-rel_C_sf"/>
</dbReference>
<feature type="domain" description="HTH tetR-type" evidence="3">
    <location>
        <begin position="1"/>
        <end position="61"/>
    </location>
</feature>
<dbReference type="Gene3D" id="1.10.357.10">
    <property type="entry name" value="Tetracycline Repressor, domain 2"/>
    <property type="match status" value="1"/>
</dbReference>
<dbReference type="PROSITE" id="PS50977">
    <property type="entry name" value="HTH_TETR_2"/>
    <property type="match status" value="1"/>
</dbReference>
<dbReference type="KEGG" id="ngv:CDO52_23375"/>
<proteinExistence type="predicted"/>
<dbReference type="InterPro" id="IPR009057">
    <property type="entry name" value="Homeodomain-like_sf"/>
</dbReference>
<dbReference type="PANTHER" id="PTHR30055">
    <property type="entry name" value="HTH-TYPE TRANSCRIPTIONAL REGULATOR RUTR"/>
    <property type="match status" value="1"/>
</dbReference>
<dbReference type="InterPro" id="IPR050109">
    <property type="entry name" value="HTH-type_TetR-like_transc_reg"/>
</dbReference>
<keyword evidence="5" id="KW-1185">Reference proteome</keyword>
<evidence type="ECO:0000259" key="3">
    <source>
        <dbReference type="PROSITE" id="PS50977"/>
    </source>
</evidence>
<dbReference type="InterPro" id="IPR001647">
    <property type="entry name" value="HTH_TetR"/>
</dbReference>
<feature type="DNA-binding region" description="H-T-H motif" evidence="2">
    <location>
        <begin position="24"/>
        <end position="43"/>
    </location>
</feature>
<dbReference type="PANTHER" id="PTHR30055:SF219">
    <property type="entry name" value="TRANSCRIPTIONAL REGULATORY PROTEIN"/>
    <property type="match status" value="1"/>
</dbReference>
<dbReference type="EMBL" id="CP022753">
    <property type="protein sequence ID" value="ASU85344.1"/>
    <property type="molecule type" value="Genomic_DNA"/>
</dbReference>
<dbReference type="GO" id="GO:0003700">
    <property type="term" value="F:DNA-binding transcription factor activity"/>
    <property type="evidence" value="ECO:0007669"/>
    <property type="project" value="TreeGrafter"/>
</dbReference>
<name>A0A223SAZ6_9ACTN</name>
<organism evidence="4 5">
    <name type="scientific">Nocardiopsis gilva YIM 90087</name>
    <dbReference type="NCBI Taxonomy" id="1235441"/>
    <lineage>
        <taxon>Bacteria</taxon>
        <taxon>Bacillati</taxon>
        <taxon>Actinomycetota</taxon>
        <taxon>Actinomycetes</taxon>
        <taxon>Streptosporangiales</taxon>
        <taxon>Nocardiopsidaceae</taxon>
        <taxon>Nocardiopsis</taxon>
    </lineage>
</organism>
<evidence type="ECO:0000256" key="2">
    <source>
        <dbReference type="PROSITE-ProRule" id="PRU00335"/>
    </source>
</evidence>
<sequence length="200" mass="22096">MGHRGDLLAGAKHCLYEKGYARTTARDIVAASDTNLASIGYHFGSKEALLNEALIQACTEWYEELERALLVELDPATGAMDRFETVWSRIVELFDEHRSLWIANFEALAQIERAPEVRRILADSQQAVREAMASWFPDRDSGGEKKPPPEVGTLLQALLMGVMAQWLIDPQSAPSGRDLAIGLRRIGAGMGPVRETPHGK</sequence>
<evidence type="ECO:0000313" key="5">
    <source>
        <dbReference type="Proteomes" id="UP000215005"/>
    </source>
</evidence>
<dbReference type="GO" id="GO:0000976">
    <property type="term" value="F:transcription cis-regulatory region binding"/>
    <property type="evidence" value="ECO:0007669"/>
    <property type="project" value="TreeGrafter"/>
</dbReference>
<dbReference type="Proteomes" id="UP000215005">
    <property type="component" value="Chromosome"/>
</dbReference>
<dbReference type="InterPro" id="IPR041583">
    <property type="entry name" value="TetR_C_31"/>
</dbReference>
<dbReference type="AlphaFoldDB" id="A0A223SAZ6"/>
<evidence type="ECO:0000256" key="1">
    <source>
        <dbReference type="ARBA" id="ARBA00023125"/>
    </source>
</evidence>
<dbReference type="SUPFAM" id="SSF48498">
    <property type="entry name" value="Tetracyclin repressor-like, C-terminal domain"/>
    <property type="match status" value="1"/>
</dbReference>
<keyword evidence="1 2" id="KW-0238">DNA-binding</keyword>
<dbReference type="Pfam" id="PF17940">
    <property type="entry name" value="TetR_C_31"/>
    <property type="match status" value="1"/>
</dbReference>
<gene>
    <name evidence="4" type="ORF">CDO52_23375</name>
</gene>
<dbReference type="SUPFAM" id="SSF46689">
    <property type="entry name" value="Homeodomain-like"/>
    <property type="match status" value="1"/>
</dbReference>
<protein>
    <submittedName>
        <fullName evidence="4">TetR/AcrR family transcriptional regulator</fullName>
    </submittedName>
</protein>
<dbReference type="OrthoDB" id="2356263at2"/>
<accession>A0A223SAZ6</accession>
<evidence type="ECO:0000313" key="4">
    <source>
        <dbReference type="EMBL" id="ASU85344.1"/>
    </source>
</evidence>